<evidence type="ECO:0000313" key="4">
    <source>
        <dbReference type="Proteomes" id="UP000461585"/>
    </source>
</evidence>
<evidence type="ECO:0000259" key="2">
    <source>
        <dbReference type="Pfam" id="PF07811"/>
    </source>
</evidence>
<evidence type="ECO:0000313" key="3">
    <source>
        <dbReference type="EMBL" id="NDL67336.1"/>
    </source>
</evidence>
<sequence>MVGNNKGQAMVEFALVLPILILILTGMLEFGLILHAYLGINHAAREGARLASLGGTDAQITLEVQSNLPTLDLARLTVTVTPATRVRGQDAVVAMTYNHQTLIPLIGNIIGEGVPLRAQVAMRVE</sequence>
<name>A0A7X5KLX8_9FIRM</name>
<dbReference type="AlphaFoldDB" id="A0A7X5KLX8"/>
<keyword evidence="1" id="KW-0812">Transmembrane</keyword>
<dbReference type="EMBL" id="JAAEEH010000013">
    <property type="protein sequence ID" value="NDL67336.1"/>
    <property type="molecule type" value="Genomic_DNA"/>
</dbReference>
<dbReference type="InterPro" id="IPR012495">
    <property type="entry name" value="TadE-like_dom"/>
</dbReference>
<protein>
    <submittedName>
        <fullName evidence="3">Pilus assembly protein</fullName>
    </submittedName>
</protein>
<dbReference type="Proteomes" id="UP000461585">
    <property type="component" value="Unassembled WGS sequence"/>
</dbReference>
<proteinExistence type="predicted"/>
<gene>
    <name evidence="3" type="ORF">GXN74_06235</name>
</gene>
<organism evidence="3 4">
    <name type="scientific">Anaerotalea alkaliphila</name>
    <dbReference type="NCBI Taxonomy" id="2662126"/>
    <lineage>
        <taxon>Bacteria</taxon>
        <taxon>Bacillati</taxon>
        <taxon>Bacillota</taxon>
        <taxon>Clostridia</taxon>
        <taxon>Eubacteriales</taxon>
        <taxon>Anaerotalea</taxon>
    </lineage>
</organism>
<dbReference type="RefSeq" id="WP_162370061.1">
    <property type="nucleotide sequence ID" value="NZ_JAAEEH010000013.1"/>
</dbReference>
<reference evidence="3 4" key="1">
    <citation type="submission" date="2020-01" db="EMBL/GenBank/DDBJ databases">
        <title>Anaeroalcalibacter tamaniensis gen. nov., sp. nov., moderately halophilic strictly anaerobic fermenter bacterium from mud volcano of Taman peninsula.</title>
        <authorList>
            <person name="Frolova A."/>
            <person name="Merkel A.Y."/>
            <person name="Slobodkin A.I."/>
        </authorList>
    </citation>
    <scope>NUCLEOTIDE SEQUENCE [LARGE SCALE GENOMIC DNA]</scope>
    <source>
        <strain evidence="3 4">F-3ap</strain>
    </source>
</reference>
<feature type="transmembrane region" description="Helical" evidence="1">
    <location>
        <begin position="15"/>
        <end position="40"/>
    </location>
</feature>
<feature type="domain" description="TadE-like" evidence="2">
    <location>
        <begin position="7"/>
        <end position="49"/>
    </location>
</feature>
<comment type="caution">
    <text evidence="3">The sequence shown here is derived from an EMBL/GenBank/DDBJ whole genome shotgun (WGS) entry which is preliminary data.</text>
</comment>
<keyword evidence="1" id="KW-1133">Transmembrane helix</keyword>
<keyword evidence="4" id="KW-1185">Reference proteome</keyword>
<evidence type="ECO:0000256" key="1">
    <source>
        <dbReference type="SAM" id="Phobius"/>
    </source>
</evidence>
<accession>A0A7X5KLX8</accession>
<keyword evidence="1" id="KW-0472">Membrane</keyword>
<dbReference type="Pfam" id="PF07811">
    <property type="entry name" value="TadE"/>
    <property type="match status" value="1"/>
</dbReference>